<dbReference type="AlphaFoldDB" id="A0A401H5R8"/>
<evidence type="ECO:0000313" key="2">
    <source>
        <dbReference type="EMBL" id="GBE89729.1"/>
    </source>
</evidence>
<dbReference type="InterPro" id="IPR040976">
    <property type="entry name" value="Pkinase_fungal"/>
</dbReference>
<dbReference type="Pfam" id="PF17667">
    <property type="entry name" value="Pkinase_fungal"/>
    <property type="match status" value="1"/>
</dbReference>
<keyword evidence="3" id="KW-1185">Reference proteome</keyword>
<dbReference type="Proteomes" id="UP000287166">
    <property type="component" value="Unassembled WGS sequence"/>
</dbReference>
<proteinExistence type="predicted"/>
<dbReference type="GeneID" id="38786646"/>
<accession>A0A401H5R8</accession>
<dbReference type="RefSeq" id="XP_027620642.1">
    <property type="nucleotide sequence ID" value="XM_027764841.1"/>
</dbReference>
<name>A0A401H5R8_9APHY</name>
<evidence type="ECO:0000313" key="3">
    <source>
        <dbReference type="Proteomes" id="UP000287166"/>
    </source>
</evidence>
<dbReference type="OrthoDB" id="2747778at2759"/>
<organism evidence="2 3">
    <name type="scientific">Sparassis crispa</name>
    <dbReference type="NCBI Taxonomy" id="139825"/>
    <lineage>
        <taxon>Eukaryota</taxon>
        <taxon>Fungi</taxon>
        <taxon>Dikarya</taxon>
        <taxon>Basidiomycota</taxon>
        <taxon>Agaricomycotina</taxon>
        <taxon>Agaricomycetes</taxon>
        <taxon>Polyporales</taxon>
        <taxon>Sparassidaceae</taxon>
        <taxon>Sparassis</taxon>
    </lineage>
</organism>
<feature type="domain" description="Fungal-type protein kinase" evidence="1">
    <location>
        <begin position="31"/>
        <end position="91"/>
    </location>
</feature>
<comment type="caution">
    <text evidence="2">The sequence shown here is derived from an EMBL/GenBank/DDBJ whole genome shotgun (WGS) entry which is preliminary data.</text>
</comment>
<evidence type="ECO:0000259" key="1">
    <source>
        <dbReference type="Pfam" id="PF17667"/>
    </source>
</evidence>
<gene>
    <name evidence="2" type="ORF">SCP_1700530</name>
</gene>
<sequence length="109" mass="12445">MPGTQFLAGDGHIWERTWVVYPRKLTIVHPKRLHDFSNTRELILIISDAIRAHKGYYEAGVIHGNVSEENIVILEGPNKRSRKGVLVDLDRGPVFRRPERPDPQGARNV</sequence>
<reference evidence="2 3" key="1">
    <citation type="journal article" date="2018" name="Sci. Rep.">
        <title>Genome sequence of the cauliflower mushroom Sparassis crispa (Hanabiratake) and its association with beneficial usage.</title>
        <authorList>
            <person name="Kiyama R."/>
            <person name="Furutani Y."/>
            <person name="Kawaguchi K."/>
            <person name="Nakanishi T."/>
        </authorList>
    </citation>
    <scope>NUCLEOTIDE SEQUENCE [LARGE SCALE GENOMIC DNA]</scope>
</reference>
<dbReference type="EMBL" id="BFAD01000017">
    <property type="protein sequence ID" value="GBE89729.1"/>
    <property type="molecule type" value="Genomic_DNA"/>
</dbReference>
<dbReference type="InParanoid" id="A0A401H5R8"/>
<protein>
    <recommendedName>
        <fullName evidence="1">Fungal-type protein kinase domain-containing protein</fullName>
    </recommendedName>
</protein>